<gene>
    <name evidence="2" type="ORF">OKW52_06150</name>
</gene>
<reference evidence="2 3" key="1">
    <citation type="submission" date="2022-10" db="EMBL/GenBank/DDBJ databases">
        <title>Pararhodobacter sp. nov., isolated from marine algae.</title>
        <authorList>
            <person name="Choi B.J."/>
            <person name="Kim J.M."/>
            <person name="Lee J.K."/>
            <person name="Choi D.G."/>
            <person name="Jeon C.O."/>
        </authorList>
    </citation>
    <scope>NUCLEOTIDE SEQUENCE [LARGE SCALE GENOMIC DNA]</scope>
    <source>
        <strain evidence="2 3">ZQ420</strain>
    </source>
</reference>
<evidence type="ECO:0000313" key="3">
    <source>
        <dbReference type="Proteomes" id="UP001208938"/>
    </source>
</evidence>
<dbReference type="InterPro" id="IPR000182">
    <property type="entry name" value="GNAT_dom"/>
</dbReference>
<sequence>MSLTIRPTVEADAPALAEVLNDIIAAGGTTAYETPFTPQGLWQSSLGGAKVLCCHTVLEGTTPVGFQTLAKHPDLPAGWGSIASFTRRDPPVRGAGTALFEATKARARALGLVAIDATIRADNVPGLGYYGKMGFVDYNVIRAVPLSDGTLVDRIQRKFTL</sequence>
<organism evidence="2 3">
    <name type="scientific">Pararhodobacter zhoushanensis</name>
    <dbReference type="NCBI Taxonomy" id="2479545"/>
    <lineage>
        <taxon>Bacteria</taxon>
        <taxon>Pseudomonadati</taxon>
        <taxon>Pseudomonadota</taxon>
        <taxon>Alphaproteobacteria</taxon>
        <taxon>Rhodobacterales</taxon>
        <taxon>Paracoccaceae</taxon>
        <taxon>Pararhodobacter</taxon>
    </lineage>
</organism>
<name>A0ABT3GWC9_9RHOB</name>
<accession>A0ABT3GWC9</accession>
<feature type="domain" description="N-acetyltransferase" evidence="1">
    <location>
        <begin position="3"/>
        <end position="158"/>
    </location>
</feature>
<evidence type="ECO:0000259" key="1">
    <source>
        <dbReference type="PROSITE" id="PS51186"/>
    </source>
</evidence>
<dbReference type="InterPro" id="IPR016181">
    <property type="entry name" value="Acyl_CoA_acyltransferase"/>
</dbReference>
<protein>
    <submittedName>
        <fullName evidence="2">GNAT family N-acetyltransferase</fullName>
    </submittedName>
</protein>
<dbReference type="SUPFAM" id="SSF55729">
    <property type="entry name" value="Acyl-CoA N-acyltransferases (Nat)"/>
    <property type="match status" value="1"/>
</dbReference>
<comment type="caution">
    <text evidence="2">The sequence shown here is derived from an EMBL/GenBank/DDBJ whole genome shotgun (WGS) entry which is preliminary data.</text>
</comment>
<dbReference type="EMBL" id="JAPDFL010000001">
    <property type="protein sequence ID" value="MCW1931851.1"/>
    <property type="molecule type" value="Genomic_DNA"/>
</dbReference>
<dbReference type="Pfam" id="PF00583">
    <property type="entry name" value="Acetyltransf_1"/>
    <property type="match status" value="1"/>
</dbReference>
<dbReference type="PROSITE" id="PS51186">
    <property type="entry name" value="GNAT"/>
    <property type="match status" value="1"/>
</dbReference>
<dbReference type="Proteomes" id="UP001208938">
    <property type="component" value="Unassembled WGS sequence"/>
</dbReference>
<proteinExistence type="predicted"/>
<evidence type="ECO:0000313" key="2">
    <source>
        <dbReference type="EMBL" id="MCW1931851.1"/>
    </source>
</evidence>
<dbReference type="Gene3D" id="3.40.630.30">
    <property type="match status" value="1"/>
</dbReference>
<keyword evidence="3" id="KW-1185">Reference proteome</keyword>
<dbReference type="RefSeq" id="WP_264504935.1">
    <property type="nucleotide sequence ID" value="NZ_JAPDFL010000001.1"/>
</dbReference>